<dbReference type="EMBL" id="HBIP01002254">
    <property type="protein sequence ID" value="CAE0485892.1"/>
    <property type="molecule type" value="Transcribed_RNA"/>
</dbReference>
<evidence type="ECO:0000256" key="2">
    <source>
        <dbReference type="SAM" id="Phobius"/>
    </source>
</evidence>
<gene>
    <name evidence="3" type="ORF">DTER00134_LOCUS931</name>
</gene>
<evidence type="ECO:0000313" key="3">
    <source>
        <dbReference type="EMBL" id="CAE0485892.1"/>
    </source>
</evidence>
<proteinExistence type="predicted"/>
<dbReference type="AlphaFoldDB" id="A0A7S3QKR6"/>
<feature type="region of interest" description="Disordered" evidence="1">
    <location>
        <begin position="374"/>
        <end position="403"/>
    </location>
</feature>
<dbReference type="PANTHER" id="PTHR35498">
    <property type="entry name" value="PROTEIN LOW PSII ACCUMULATION 1, CHLOROPLASTIC"/>
    <property type="match status" value="1"/>
</dbReference>
<sequence>MLHLGLNKPALLSKSSSHSGVFASVRGGAQRVPHQQCQLLHQQIPHPQLRGTFSGPRFSPVPPFLLRAAKQDEAAPDQAVAPKSAREAVEQGLAAFKDRKDYAGAVKLYQMGMQMKPNDDEARAALYNMGCAYAKLKKWQESTDCVVSAINDYNLKLSVALQDDDLRELRDRREWADALTEVKGGLSRNSKIDLRTEAKTPFRFPRIIILGGLGLGAATGLVIILLRLVASLKGGEGAPDLQETLQNLAINTTAVAVIGFFLYRDVKSKQKADKVTEREEYLGRLQIDLGNGRVLPLLRFRGQVRPIIISGTRKYVESVLRAASPYQNELRERGVSVVPVILDEVEAARRLGVGTGEIDPAEKIRRLKMELRGEKPDSSKGFASGKERKSKEQQEAEAVGVQEEDRKWKLTPHLVTEWKDWVDAQRQFANLPPNAAETGMYVQIQLDGTVRSSGLGIPPFGKFLDDLPVLSSIRTTFTDGIGPNI</sequence>
<feature type="compositionally biased region" description="Basic and acidic residues" evidence="1">
    <location>
        <begin position="385"/>
        <end position="394"/>
    </location>
</feature>
<feature type="transmembrane region" description="Helical" evidence="2">
    <location>
        <begin position="207"/>
        <end position="230"/>
    </location>
</feature>
<organism evidence="3">
    <name type="scientific">Dunaliella tertiolecta</name>
    <name type="common">Green alga</name>
    <dbReference type="NCBI Taxonomy" id="3047"/>
    <lineage>
        <taxon>Eukaryota</taxon>
        <taxon>Viridiplantae</taxon>
        <taxon>Chlorophyta</taxon>
        <taxon>core chlorophytes</taxon>
        <taxon>Chlorophyceae</taxon>
        <taxon>CS clade</taxon>
        <taxon>Chlamydomonadales</taxon>
        <taxon>Dunaliellaceae</taxon>
        <taxon>Dunaliella</taxon>
    </lineage>
</organism>
<reference evidence="3" key="1">
    <citation type="submission" date="2021-01" db="EMBL/GenBank/DDBJ databases">
        <authorList>
            <person name="Corre E."/>
            <person name="Pelletier E."/>
            <person name="Niang G."/>
            <person name="Scheremetjew M."/>
            <person name="Finn R."/>
            <person name="Kale V."/>
            <person name="Holt S."/>
            <person name="Cochrane G."/>
            <person name="Meng A."/>
            <person name="Brown T."/>
            <person name="Cohen L."/>
        </authorList>
    </citation>
    <scope>NUCLEOTIDE SEQUENCE</scope>
    <source>
        <strain evidence="3">CCMP1320</strain>
    </source>
</reference>
<protein>
    <submittedName>
        <fullName evidence="3">Uncharacterized protein</fullName>
    </submittedName>
</protein>
<accession>A0A7S3QKR6</accession>
<keyword evidence="2" id="KW-0812">Transmembrane</keyword>
<evidence type="ECO:0000256" key="1">
    <source>
        <dbReference type="SAM" id="MobiDB-lite"/>
    </source>
</evidence>
<dbReference type="SUPFAM" id="SSF48452">
    <property type="entry name" value="TPR-like"/>
    <property type="match status" value="1"/>
</dbReference>
<dbReference type="InterPro" id="IPR011990">
    <property type="entry name" value="TPR-like_helical_dom_sf"/>
</dbReference>
<dbReference type="Gene3D" id="1.25.40.10">
    <property type="entry name" value="Tetratricopeptide repeat domain"/>
    <property type="match status" value="1"/>
</dbReference>
<keyword evidence="2" id="KW-1133">Transmembrane helix</keyword>
<dbReference type="Pfam" id="PF11998">
    <property type="entry name" value="DUF3493"/>
    <property type="match status" value="1"/>
</dbReference>
<dbReference type="PANTHER" id="PTHR35498:SF4">
    <property type="entry name" value="PROTEIN LOW PSII ACCUMULATION 1, CHLOROPLASTIC"/>
    <property type="match status" value="1"/>
</dbReference>
<name>A0A7S3QKR6_DUNTE</name>
<dbReference type="InterPro" id="IPR021883">
    <property type="entry name" value="LPA1-like"/>
</dbReference>
<keyword evidence="2" id="KW-0472">Membrane</keyword>
<feature type="transmembrane region" description="Helical" evidence="2">
    <location>
        <begin position="245"/>
        <end position="263"/>
    </location>
</feature>